<sequence>MATYQLMILLSSCIRLITAGTTDVALPIEQFAPISVESVENQFADADSVNDSLLKAVDLAWRFFSNETQKNQGEKDSIHRSYTVKNQEPKQQFWEDKPQLDDTPPFLNAKYHAFPFLQGYKHPGIHPFFPPQKKETSLLFKMLLYVFMKVIFAKVKALGLLKILFLVALKIPILLFKLLFVLKGIKLIAVPFLLTIAVPFILFGLALILPVLIPLLIPLFLLFFPMVPVPTRTGYFPNSRGRHLNHPLHPTWSDVQENWKRLEWDQSLNRRKD</sequence>
<dbReference type="EMBL" id="JAWJWF010000046">
    <property type="protein sequence ID" value="KAK6623882.1"/>
    <property type="molecule type" value="Genomic_DNA"/>
</dbReference>
<accession>A0ABR1ANR7</accession>
<keyword evidence="1" id="KW-0472">Membrane</keyword>
<comment type="caution">
    <text evidence="3">The sequence shown here is derived from an EMBL/GenBank/DDBJ whole genome shotgun (WGS) entry which is preliminary data.</text>
</comment>
<evidence type="ECO:0000256" key="2">
    <source>
        <dbReference type="SAM" id="SignalP"/>
    </source>
</evidence>
<organism evidence="3 4">
    <name type="scientific">Polyplax serrata</name>
    <name type="common">Common mouse louse</name>
    <dbReference type="NCBI Taxonomy" id="468196"/>
    <lineage>
        <taxon>Eukaryota</taxon>
        <taxon>Metazoa</taxon>
        <taxon>Ecdysozoa</taxon>
        <taxon>Arthropoda</taxon>
        <taxon>Hexapoda</taxon>
        <taxon>Insecta</taxon>
        <taxon>Pterygota</taxon>
        <taxon>Neoptera</taxon>
        <taxon>Paraneoptera</taxon>
        <taxon>Psocodea</taxon>
        <taxon>Troctomorpha</taxon>
        <taxon>Phthiraptera</taxon>
        <taxon>Anoplura</taxon>
        <taxon>Polyplacidae</taxon>
        <taxon>Polyplax</taxon>
    </lineage>
</organism>
<protein>
    <submittedName>
        <fullName evidence="3">Uncharacterized protein</fullName>
    </submittedName>
</protein>
<keyword evidence="2" id="KW-0732">Signal</keyword>
<evidence type="ECO:0000313" key="3">
    <source>
        <dbReference type="EMBL" id="KAK6623882.1"/>
    </source>
</evidence>
<reference evidence="3 4" key="1">
    <citation type="submission" date="2023-09" db="EMBL/GenBank/DDBJ databases">
        <title>Genomes of two closely related lineages of the louse Polyplax serrata with different host specificities.</title>
        <authorList>
            <person name="Martinu J."/>
            <person name="Tarabai H."/>
            <person name="Stefka J."/>
            <person name="Hypsa V."/>
        </authorList>
    </citation>
    <scope>NUCLEOTIDE SEQUENCE [LARGE SCALE GENOMIC DNA]</scope>
    <source>
        <strain evidence="3">98ZLc_SE</strain>
    </source>
</reference>
<gene>
    <name evidence="3" type="ORF">RUM44_010738</name>
</gene>
<evidence type="ECO:0000256" key="1">
    <source>
        <dbReference type="SAM" id="Phobius"/>
    </source>
</evidence>
<feature type="transmembrane region" description="Helical" evidence="1">
    <location>
        <begin position="161"/>
        <end position="180"/>
    </location>
</feature>
<dbReference type="Proteomes" id="UP001359485">
    <property type="component" value="Unassembled WGS sequence"/>
</dbReference>
<evidence type="ECO:0000313" key="4">
    <source>
        <dbReference type="Proteomes" id="UP001359485"/>
    </source>
</evidence>
<keyword evidence="1" id="KW-0812">Transmembrane</keyword>
<feature type="transmembrane region" description="Helical" evidence="1">
    <location>
        <begin position="215"/>
        <end position="235"/>
    </location>
</feature>
<name>A0ABR1ANR7_POLSC</name>
<proteinExistence type="predicted"/>
<feature type="chain" id="PRO_5045397572" evidence="2">
    <location>
        <begin position="20"/>
        <end position="273"/>
    </location>
</feature>
<keyword evidence="4" id="KW-1185">Reference proteome</keyword>
<keyword evidence="1" id="KW-1133">Transmembrane helix</keyword>
<feature type="transmembrane region" description="Helical" evidence="1">
    <location>
        <begin position="187"/>
        <end position="209"/>
    </location>
</feature>
<feature type="signal peptide" evidence="2">
    <location>
        <begin position="1"/>
        <end position="19"/>
    </location>
</feature>